<protein>
    <submittedName>
        <fullName evidence="8">Cytochrome b</fullName>
    </submittedName>
</protein>
<reference evidence="9" key="1">
    <citation type="submission" date="2017-01" db="EMBL/GenBank/DDBJ databases">
        <authorList>
            <person name="Varghese N."/>
            <person name="Submissions S."/>
        </authorList>
    </citation>
    <scope>NUCLEOTIDE SEQUENCE [LARGE SCALE GENOMIC DNA]</scope>
    <source>
        <strain evidence="9">ATCC 51758</strain>
    </source>
</reference>
<evidence type="ECO:0000313" key="8">
    <source>
        <dbReference type="EMBL" id="SIQ85243.1"/>
    </source>
</evidence>
<evidence type="ECO:0000256" key="1">
    <source>
        <dbReference type="ARBA" id="ARBA00004651"/>
    </source>
</evidence>
<evidence type="ECO:0000256" key="2">
    <source>
        <dbReference type="ARBA" id="ARBA00022475"/>
    </source>
</evidence>
<dbReference type="Gene3D" id="1.20.950.20">
    <property type="entry name" value="Transmembrane di-heme cytochromes, Chain C"/>
    <property type="match status" value="1"/>
</dbReference>
<dbReference type="GO" id="GO:0005886">
    <property type="term" value="C:plasma membrane"/>
    <property type="evidence" value="ECO:0007669"/>
    <property type="project" value="UniProtKB-SubCell"/>
</dbReference>
<dbReference type="AlphaFoldDB" id="A0A1N6W4X1"/>
<dbReference type="SUPFAM" id="SSF81342">
    <property type="entry name" value="Transmembrane di-heme cytochromes"/>
    <property type="match status" value="1"/>
</dbReference>
<feature type="domain" description="Cytochrome b561 bacterial/Ni-hydrogenase" evidence="7">
    <location>
        <begin position="8"/>
        <end position="177"/>
    </location>
</feature>
<dbReference type="OrthoDB" id="196472at2"/>
<evidence type="ECO:0000256" key="4">
    <source>
        <dbReference type="ARBA" id="ARBA00022989"/>
    </source>
</evidence>
<dbReference type="Proteomes" id="UP000186819">
    <property type="component" value="Unassembled WGS sequence"/>
</dbReference>
<keyword evidence="4 6" id="KW-1133">Transmembrane helix</keyword>
<feature type="transmembrane region" description="Helical" evidence="6">
    <location>
        <begin position="195"/>
        <end position="216"/>
    </location>
</feature>
<proteinExistence type="predicted"/>
<comment type="subcellular location">
    <subcellularLocation>
        <location evidence="1">Cell membrane</location>
        <topology evidence="1">Multi-pass membrane protein</topology>
    </subcellularLocation>
</comment>
<keyword evidence="9" id="KW-1185">Reference proteome</keyword>
<evidence type="ECO:0000259" key="7">
    <source>
        <dbReference type="Pfam" id="PF01292"/>
    </source>
</evidence>
<evidence type="ECO:0000256" key="5">
    <source>
        <dbReference type="ARBA" id="ARBA00023136"/>
    </source>
</evidence>
<keyword evidence="5 6" id="KW-0472">Membrane</keyword>
<evidence type="ECO:0000256" key="3">
    <source>
        <dbReference type="ARBA" id="ARBA00022692"/>
    </source>
</evidence>
<dbReference type="GO" id="GO:0009055">
    <property type="term" value="F:electron transfer activity"/>
    <property type="evidence" value="ECO:0007669"/>
    <property type="project" value="InterPro"/>
</dbReference>
<dbReference type="InterPro" id="IPR011577">
    <property type="entry name" value="Cyt_b561_bac/Ni-Hgenase"/>
</dbReference>
<evidence type="ECO:0000313" key="9">
    <source>
        <dbReference type="Proteomes" id="UP000186819"/>
    </source>
</evidence>
<dbReference type="InterPro" id="IPR051542">
    <property type="entry name" value="Hydrogenase_cytochrome"/>
</dbReference>
<dbReference type="RefSeq" id="WP_076602423.1">
    <property type="nucleotide sequence ID" value="NZ_FTMD01000007.1"/>
</dbReference>
<dbReference type="InterPro" id="IPR016174">
    <property type="entry name" value="Di-haem_cyt_TM"/>
</dbReference>
<dbReference type="EMBL" id="FTMD01000007">
    <property type="protein sequence ID" value="SIQ85243.1"/>
    <property type="molecule type" value="Genomic_DNA"/>
</dbReference>
<feature type="transmembrane region" description="Helical" evidence="6">
    <location>
        <begin position="39"/>
        <end position="57"/>
    </location>
</feature>
<accession>A0A1N6W4X1</accession>
<gene>
    <name evidence="8" type="ORF">SAMN05421829_107134</name>
</gene>
<dbReference type="PANTHER" id="PTHR30485">
    <property type="entry name" value="NI/FE-HYDROGENASE 1 B-TYPE CYTOCHROME SUBUNIT"/>
    <property type="match status" value="1"/>
</dbReference>
<name>A0A1N6W4X1_9RHOO</name>
<keyword evidence="2" id="KW-1003">Cell membrane</keyword>
<keyword evidence="3 6" id="KW-0812">Transmembrane</keyword>
<sequence length="230" mass="24337">MKHPILLWDLPTRLAHWLLVALVASAIVSVKISGNAMEWHGRIGLAILGVVVFRIVWGVVGSTYARFTQFLPTPAAIRAYLRGHWRGVGHNPLGALSTVALLSLMAGQALAGAFANDDIAFYGPLYHAVSSELSGWISGLHRQAEWIVYGLVGVHVAAVMWHTHVKKDNLIRPMITGVKTVDDPAIPPARGGGPVALVVALAIAGFAVWAVSGGLLPPPAPVPAATTPAW</sequence>
<dbReference type="PANTHER" id="PTHR30485:SF2">
    <property type="entry name" value="BLL0597 PROTEIN"/>
    <property type="match status" value="1"/>
</dbReference>
<evidence type="ECO:0000256" key="6">
    <source>
        <dbReference type="SAM" id="Phobius"/>
    </source>
</evidence>
<dbReference type="GO" id="GO:0020037">
    <property type="term" value="F:heme binding"/>
    <property type="evidence" value="ECO:0007669"/>
    <property type="project" value="TreeGrafter"/>
</dbReference>
<feature type="transmembrane region" description="Helical" evidence="6">
    <location>
        <begin position="14"/>
        <end position="32"/>
    </location>
</feature>
<dbReference type="Pfam" id="PF01292">
    <property type="entry name" value="Ni_hydr_CYTB"/>
    <property type="match status" value="1"/>
</dbReference>
<organism evidence="8 9">
    <name type="scientific">Aromatoleum tolulyticum</name>
    <dbReference type="NCBI Taxonomy" id="34027"/>
    <lineage>
        <taxon>Bacteria</taxon>
        <taxon>Pseudomonadati</taxon>
        <taxon>Pseudomonadota</taxon>
        <taxon>Betaproteobacteria</taxon>
        <taxon>Rhodocyclales</taxon>
        <taxon>Rhodocyclaceae</taxon>
        <taxon>Aromatoleum</taxon>
    </lineage>
</organism>
<dbReference type="GO" id="GO:0022904">
    <property type="term" value="P:respiratory electron transport chain"/>
    <property type="evidence" value="ECO:0007669"/>
    <property type="project" value="InterPro"/>
</dbReference>
<feature type="transmembrane region" description="Helical" evidence="6">
    <location>
        <begin position="146"/>
        <end position="165"/>
    </location>
</feature>
<dbReference type="STRING" id="34027.SAMN05421829_107134"/>